<evidence type="ECO:0000256" key="1">
    <source>
        <dbReference type="ARBA" id="ARBA00022884"/>
    </source>
</evidence>
<dbReference type="PANTHER" id="PTHR23003">
    <property type="entry name" value="RNA RECOGNITION MOTIF RRM DOMAIN CONTAINING PROTEIN"/>
    <property type="match status" value="1"/>
</dbReference>
<gene>
    <name evidence="4" type="primary">RBM4-R</name>
</gene>
<proteinExistence type="evidence at transcript level"/>
<reference evidence="4" key="1">
    <citation type="journal article" date="2023" name="Acta Biochim. Biophys. Sin.">
        <title>Transcriptomic and genomic identification of spliceosomal genes from Euglena gracilis.</title>
        <authorList>
            <person name="Gao P."/>
            <person name="Zhong Y."/>
            <person name="Sun C."/>
        </authorList>
    </citation>
    <scope>NUCLEOTIDE SEQUENCE</scope>
</reference>
<sequence length="384" mass="40305">MEDCASIFIGSLPPDITAEALEALCRAFGEVARVDLKRGYAFVDFADPSSAPQALVLNGRVIGQRAIAVRLNTDEHKKKRPRLETTDLTSPAAATCQSVFVGGIPPGVTEEQMQELFEAYGPIVKLEVKKGFGFVDYSDPAAAVAACCLDGFEVAPGTKLGVRLNLAEHKKATSANVPASLAKRPRLDPTCTSVFVGALPPEATEAELIDLFAGVGGLTTVDLKKGFAFLEFASPATAQAACALDGTIVGSRPIAVRLNLPEHKTKAAAATAPASLLPAIPLVTPTGDCRTVFVGGLPPDAKETDLQHLFAFCGPMERLTMKKSYAFVDFLSPVSAQAACALDGYIFQGKPIGIRINTPENRAAFAATRDSSGPSAGSTLAYTY</sequence>
<dbReference type="InterPro" id="IPR012677">
    <property type="entry name" value="Nucleotide-bd_a/b_plait_sf"/>
</dbReference>
<dbReference type="InterPro" id="IPR050374">
    <property type="entry name" value="RRT5_SRSF_SR"/>
</dbReference>
<keyword evidence="1 2" id="KW-0694">RNA-binding</keyword>
<dbReference type="InterPro" id="IPR035979">
    <property type="entry name" value="RBD_domain_sf"/>
</dbReference>
<dbReference type="InterPro" id="IPR000504">
    <property type="entry name" value="RRM_dom"/>
</dbReference>
<protein>
    <submittedName>
        <fullName evidence="4">RNA-binding motif protein 4/heterogeneous nuclear ribonucleoprotein R</fullName>
    </submittedName>
</protein>
<feature type="domain" description="RRM" evidence="3">
    <location>
        <begin position="5"/>
        <end position="74"/>
    </location>
</feature>
<feature type="domain" description="RRM" evidence="3">
    <location>
        <begin position="290"/>
        <end position="359"/>
    </location>
</feature>
<dbReference type="PROSITE" id="PS50102">
    <property type="entry name" value="RRM"/>
    <property type="match status" value="4"/>
</dbReference>
<dbReference type="CDD" id="cd00590">
    <property type="entry name" value="RRM_SF"/>
    <property type="match status" value="4"/>
</dbReference>
<dbReference type="SUPFAM" id="SSF54928">
    <property type="entry name" value="RNA-binding domain, RBD"/>
    <property type="match status" value="4"/>
</dbReference>
<evidence type="ECO:0000259" key="3">
    <source>
        <dbReference type="PROSITE" id="PS50102"/>
    </source>
</evidence>
<dbReference type="GO" id="GO:0005737">
    <property type="term" value="C:cytoplasm"/>
    <property type="evidence" value="ECO:0007669"/>
    <property type="project" value="TreeGrafter"/>
</dbReference>
<feature type="domain" description="RRM" evidence="3">
    <location>
        <begin position="192"/>
        <end position="261"/>
    </location>
</feature>
<keyword evidence="4" id="KW-0687">Ribonucleoprotein</keyword>
<evidence type="ECO:0000256" key="2">
    <source>
        <dbReference type="PROSITE-ProRule" id="PRU00176"/>
    </source>
</evidence>
<dbReference type="AlphaFoldDB" id="A0AA51YE74"/>
<organism evidence="4">
    <name type="scientific">Euglena gracilis</name>
    <dbReference type="NCBI Taxonomy" id="3039"/>
    <lineage>
        <taxon>Eukaryota</taxon>
        <taxon>Discoba</taxon>
        <taxon>Euglenozoa</taxon>
        <taxon>Euglenida</taxon>
        <taxon>Spirocuta</taxon>
        <taxon>Euglenophyceae</taxon>
        <taxon>Euglenales</taxon>
        <taxon>Euglenaceae</taxon>
        <taxon>Euglena</taxon>
    </lineage>
</organism>
<name>A0AA51YE74_EUGGR</name>
<dbReference type="GO" id="GO:0005634">
    <property type="term" value="C:nucleus"/>
    <property type="evidence" value="ECO:0007669"/>
    <property type="project" value="TreeGrafter"/>
</dbReference>
<dbReference type="GO" id="GO:0003729">
    <property type="term" value="F:mRNA binding"/>
    <property type="evidence" value="ECO:0007669"/>
    <property type="project" value="TreeGrafter"/>
</dbReference>
<dbReference type="SMART" id="SM00360">
    <property type="entry name" value="RRM"/>
    <property type="match status" value="4"/>
</dbReference>
<dbReference type="Pfam" id="PF00076">
    <property type="entry name" value="RRM_1"/>
    <property type="match status" value="4"/>
</dbReference>
<accession>A0AA51YE74</accession>
<evidence type="ECO:0000313" key="4">
    <source>
        <dbReference type="EMBL" id="WMV69934.1"/>
    </source>
</evidence>
<dbReference type="GO" id="GO:1990904">
    <property type="term" value="C:ribonucleoprotein complex"/>
    <property type="evidence" value="ECO:0007669"/>
    <property type="project" value="UniProtKB-KW"/>
</dbReference>
<dbReference type="Gene3D" id="3.30.70.330">
    <property type="match status" value="4"/>
</dbReference>
<dbReference type="EMBL" id="OQ397602">
    <property type="protein sequence ID" value="WMV69934.1"/>
    <property type="molecule type" value="mRNA"/>
</dbReference>
<feature type="domain" description="RRM" evidence="3">
    <location>
        <begin position="97"/>
        <end position="167"/>
    </location>
</feature>